<keyword evidence="1" id="KW-0649">Protein kinase inhibitor</keyword>
<feature type="compositionally biased region" description="Polar residues" evidence="3">
    <location>
        <begin position="29"/>
        <end position="46"/>
    </location>
</feature>
<accession>A0ABD3UMX2</accession>
<evidence type="ECO:0000256" key="2">
    <source>
        <dbReference type="ARBA" id="ARBA00023306"/>
    </source>
</evidence>
<dbReference type="InterPro" id="IPR040389">
    <property type="entry name" value="SMR"/>
</dbReference>
<organism evidence="4 5">
    <name type="scientific">Penstemon smallii</name>
    <dbReference type="NCBI Taxonomy" id="265156"/>
    <lineage>
        <taxon>Eukaryota</taxon>
        <taxon>Viridiplantae</taxon>
        <taxon>Streptophyta</taxon>
        <taxon>Embryophyta</taxon>
        <taxon>Tracheophyta</taxon>
        <taxon>Spermatophyta</taxon>
        <taxon>Magnoliopsida</taxon>
        <taxon>eudicotyledons</taxon>
        <taxon>Gunneridae</taxon>
        <taxon>Pentapetalae</taxon>
        <taxon>asterids</taxon>
        <taxon>lamiids</taxon>
        <taxon>Lamiales</taxon>
        <taxon>Plantaginaceae</taxon>
        <taxon>Cheloneae</taxon>
        <taxon>Penstemon</taxon>
    </lineage>
</organism>
<reference evidence="4 5" key="1">
    <citation type="submission" date="2024-12" db="EMBL/GenBank/DDBJ databases">
        <title>The unique morphological basis and parallel evolutionary history of personate flowers in Penstemon.</title>
        <authorList>
            <person name="Depatie T.H."/>
            <person name="Wessinger C.A."/>
        </authorList>
    </citation>
    <scope>NUCLEOTIDE SEQUENCE [LARGE SCALE GENOMIC DNA]</scope>
    <source>
        <strain evidence="4">WTNN_2</strain>
        <tissue evidence="4">Leaf</tissue>
    </source>
</reference>
<keyword evidence="2" id="KW-0131">Cell cycle</keyword>
<evidence type="ECO:0000256" key="1">
    <source>
        <dbReference type="ARBA" id="ARBA00023013"/>
    </source>
</evidence>
<evidence type="ECO:0000256" key="3">
    <source>
        <dbReference type="SAM" id="MobiDB-lite"/>
    </source>
</evidence>
<protein>
    <submittedName>
        <fullName evidence="4">Uncharacterized protein</fullName>
    </submittedName>
</protein>
<gene>
    <name evidence="4" type="ORF">ACJIZ3_012008</name>
</gene>
<feature type="region of interest" description="Disordered" evidence="3">
    <location>
        <begin position="1"/>
        <end position="52"/>
    </location>
</feature>
<evidence type="ECO:0000313" key="4">
    <source>
        <dbReference type="EMBL" id="KAL3850126.1"/>
    </source>
</evidence>
<dbReference type="AlphaFoldDB" id="A0ABD3UMX2"/>
<dbReference type="GO" id="GO:0004860">
    <property type="term" value="F:protein kinase inhibitor activity"/>
    <property type="evidence" value="ECO:0007669"/>
    <property type="project" value="UniProtKB-KW"/>
</dbReference>
<comment type="caution">
    <text evidence="4">The sequence shown here is derived from an EMBL/GenBank/DDBJ whole genome shotgun (WGS) entry which is preliminary data.</text>
</comment>
<dbReference type="EMBL" id="JBJXBP010000001">
    <property type="protein sequence ID" value="KAL3850126.1"/>
    <property type="molecule type" value="Genomic_DNA"/>
</dbReference>
<keyword evidence="5" id="KW-1185">Reference proteome</keyword>
<dbReference type="PANTHER" id="PTHR33142:SF8">
    <property type="entry name" value="CYCLIN-DEPENDENT PROTEIN KINASE INHIBITOR SMR9"/>
    <property type="match status" value="1"/>
</dbReference>
<sequence>MGPSCRRITRSTRSSKSSSPRRKTLLKKQNNQENSAVAPVNSSPVKPSNDVGDSCSNINIACLTPKAKRNRIPEIQTCPPAPKKRRMVKSSSFTLRRNTPIAFFASPDIELFFYLALRGIQV</sequence>
<name>A0ABD3UMX2_9LAMI</name>
<dbReference type="PANTHER" id="PTHR33142">
    <property type="entry name" value="CYCLIN-DEPENDENT PROTEIN KINASE INHIBITOR SMR13"/>
    <property type="match status" value="1"/>
</dbReference>
<dbReference type="Proteomes" id="UP001634393">
    <property type="component" value="Unassembled WGS sequence"/>
</dbReference>
<proteinExistence type="predicted"/>
<evidence type="ECO:0000313" key="5">
    <source>
        <dbReference type="Proteomes" id="UP001634393"/>
    </source>
</evidence>